<keyword evidence="2 5" id="KW-0028">Amino-acid biosynthesis</keyword>
<dbReference type="EMBL" id="CP000554">
    <property type="protein sequence ID" value="ABM78758.1"/>
    <property type="molecule type" value="Genomic_DNA"/>
</dbReference>
<evidence type="ECO:0000256" key="4">
    <source>
        <dbReference type="ARBA" id="ARBA00029440"/>
    </source>
</evidence>
<dbReference type="Pfam" id="PF00977">
    <property type="entry name" value="His_biosynth"/>
    <property type="match status" value="1"/>
</dbReference>
<keyword evidence="3 5" id="KW-0368">Histidine biosynthesis</keyword>
<dbReference type="InterPro" id="IPR011060">
    <property type="entry name" value="RibuloseP-bd_barrel"/>
</dbReference>
<dbReference type="InterPro" id="IPR050064">
    <property type="entry name" value="IGPS_HisA/HisF"/>
</dbReference>
<protein>
    <recommendedName>
        <fullName evidence="8">Imidazole glycerol phosphate synthase cyclase subunit</fullName>
    </recommendedName>
</protein>
<dbReference type="HOGENOM" id="CLU_048577_4_0_3"/>
<dbReference type="InterPro" id="IPR006062">
    <property type="entry name" value="His_biosynth"/>
</dbReference>
<dbReference type="BioCyc" id="PMAR59922:G1G80-1756-MONOMER"/>
<dbReference type="GO" id="GO:0000105">
    <property type="term" value="P:L-histidine biosynthetic process"/>
    <property type="evidence" value="ECO:0007669"/>
    <property type="project" value="UniProtKB-KW"/>
</dbReference>
<evidence type="ECO:0000256" key="3">
    <source>
        <dbReference type="ARBA" id="ARBA00023102"/>
    </source>
</evidence>
<dbReference type="PANTHER" id="PTHR21235">
    <property type="entry name" value="IMIDAZOLE GLYCEROL PHOSPHATE SYNTHASE SUBUNIT HISF/H IGP SYNTHASE SUBUNIT HISF/H"/>
    <property type="match status" value="1"/>
</dbReference>
<evidence type="ECO:0000256" key="1">
    <source>
        <dbReference type="ARBA" id="ARBA00009667"/>
    </source>
</evidence>
<evidence type="ECO:0000313" key="6">
    <source>
        <dbReference type="EMBL" id="ABM78758.1"/>
    </source>
</evidence>
<dbReference type="Gene3D" id="3.20.20.70">
    <property type="entry name" value="Aldolase class I"/>
    <property type="match status" value="1"/>
</dbReference>
<evidence type="ECO:0000256" key="2">
    <source>
        <dbReference type="ARBA" id="ARBA00022605"/>
    </source>
</evidence>
<comment type="similarity">
    <text evidence="1 5">Belongs to the HisA/HisF family.</text>
</comment>
<dbReference type="InterPro" id="IPR013785">
    <property type="entry name" value="Aldolase_TIM"/>
</dbReference>
<dbReference type="SUPFAM" id="SSF51366">
    <property type="entry name" value="Ribulose-phoshate binding barrel"/>
    <property type="match status" value="1"/>
</dbReference>
<proteinExistence type="inferred from homology"/>
<evidence type="ECO:0000256" key="5">
    <source>
        <dbReference type="RuleBase" id="RU003657"/>
    </source>
</evidence>
<gene>
    <name evidence="6" type="ordered locus">P9303_20161</name>
</gene>
<dbReference type="PANTHER" id="PTHR21235:SF2">
    <property type="entry name" value="IMIDAZOLE GLYCEROL PHOSPHATE SYNTHASE HISHF"/>
    <property type="match status" value="1"/>
</dbReference>
<comment type="pathway">
    <text evidence="4">Amino-acid biosynthesis.</text>
</comment>
<reference evidence="6 7" key="1">
    <citation type="journal article" date="2007" name="PLoS Genet.">
        <title>Patterns and implications of gene gain and loss in the evolution of Prochlorococcus.</title>
        <authorList>
            <person name="Kettler G.C."/>
            <person name="Martiny A.C."/>
            <person name="Huang K."/>
            <person name="Zucker J."/>
            <person name="Coleman M.L."/>
            <person name="Rodrigue S."/>
            <person name="Chen F."/>
            <person name="Lapidus A."/>
            <person name="Ferriera S."/>
            <person name="Johnson J."/>
            <person name="Steglich C."/>
            <person name="Church G.M."/>
            <person name="Richardson P."/>
            <person name="Chisholm S.W."/>
        </authorList>
    </citation>
    <scope>NUCLEOTIDE SEQUENCE [LARGE SCALE GENOMIC DNA]</scope>
    <source>
        <strain evidence="6 7">MIT 9303</strain>
    </source>
</reference>
<dbReference type="STRING" id="59922.P9303_20161"/>
<dbReference type="AlphaFoldDB" id="A2CB98"/>
<sequence length="266" mass="29848">MPKKRIIFTLLYDSQSEHFLLSRNFRVQEVGDYNWLKENYDFTNLSYYIDELLVIDVSRKKRNSQRFCSMLKKLSSDCFLPIGAGGGLDSLDKAKMLFDSGADKLILNTSVYENPELIKALNKFYGQQAIIASVDIKKNELGIFDIYTHNGTKKASSLKDYQNIICKNEWIGELYLNSMERDGTGQGYDFNMLKSFTNLNKKHPIILAGGAGKTSHIVEGLLTDGVDACATAHLFNFIGDKLAKTRCIAKANGISLGEWLPKASLS</sequence>
<dbReference type="GO" id="GO:0000107">
    <property type="term" value="F:imidazoleglycerol-phosphate synthase activity"/>
    <property type="evidence" value="ECO:0007669"/>
    <property type="project" value="TreeGrafter"/>
</dbReference>
<name>A2CB98_PROM3</name>
<accession>A2CB98</accession>
<dbReference type="KEGG" id="pmf:P9303_20161"/>
<evidence type="ECO:0008006" key="8">
    <source>
        <dbReference type="Google" id="ProtNLM"/>
    </source>
</evidence>
<organism evidence="6 7">
    <name type="scientific">Prochlorococcus marinus (strain MIT 9303)</name>
    <dbReference type="NCBI Taxonomy" id="59922"/>
    <lineage>
        <taxon>Bacteria</taxon>
        <taxon>Bacillati</taxon>
        <taxon>Cyanobacteriota</taxon>
        <taxon>Cyanophyceae</taxon>
        <taxon>Synechococcales</taxon>
        <taxon>Prochlorococcaceae</taxon>
        <taxon>Prochlorococcus</taxon>
    </lineage>
</organism>
<evidence type="ECO:0000313" key="7">
    <source>
        <dbReference type="Proteomes" id="UP000002274"/>
    </source>
</evidence>
<dbReference type="Proteomes" id="UP000002274">
    <property type="component" value="Chromosome"/>
</dbReference>